<feature type="region of interest" description="Disordered" evidence="4">
    <location>
        <begin position="482"/>
        <end position="534"/>
    </location>
</feature>
<evidence type="ECO:0000259" key="5">
    <source>
        <dbReference type="PROSITE" id="PS50913"/>
    </source>
</evidence>
<accession>A0AAV0B3G9</accession>
<feature type="region of interest" description="Disordered" evidence="4">
    <location>
        <begin position="379"/>
        <end position="413"/>
    </location>
</feature>
<dbReference type="GO" id="GO:0005794">
    <property type="term" value="C:Golgi apparatus"/>
    <property type="evidence" value="ECO:0007669"/>
    <property type="project" value="UniProtKB-SubCell"/>
</dbReference>
<comment type="subcellular location">
    <subcellularLocation>
        <location evidence="1">Golgi apparatus</location>
    </subcellularLocation>
</comment>
<feature type="region of interest" description="Disordered" evidence="4">
    <location>
        <begin position="1"/>
        <end position="55"/>
    </location>
</feature>
<feature type="compositionally biased region" description="Polar residues" evidence="4">
    <location>
        <begin position="1"/>
        <end position="18"/>
    </location>
</feature>
<evidence type="ECO:0000256" key="1">
    <source>
        <dbReference type="ARBA" id="ARBA00004555"/>
    </source>
</evidence>
<keyword evidence="2" id="KW-0333">Golgi apparatus</keyword>
<dbReference type="PANTHER" id="PTHR18921:SF2">
    <property type="entry name" value="THYROID RECEPTOR-INTERACTING PROTEIN 11"/>
    <property type="match status" value="1"/>
</dbReference>
<dbReference type="Gene3D" id="1.10.287.1490">
    <property type="match status" value="1"/>
</dbReference>
<feature type="domain" description="GRIP" evidence="5">
    <location>
        <begin position="328"/>
        <end position="379"/>
    </location>
</feature>
<evidence type="ECO:0000313" key="7">
    <source>
        <dbReference type="Proteomes" id="UP001153365"/>
    </source>
</evidence>
<organism evidence="6 7">
    <name type="scientific">Phakopsora pachyrhizi</name>
    <name type="common">Asian soybean rust disease fungus</name>
    <dbReference type="NCBI Taxonomy" id="170000"/>
    <lineage>
        <taxon>Eukaryota</taxon>
        <taxon>Fungi</taxon>
        <taxon>Dikarya</taxon>
        <taxon>Basidiomycota</taxon>
        <taxon>Pucciniomycotina</taxon>
        <taxon>Pucciniomycetes</taxon>
        <taxon>Pucciniales</taxon>
        <taxon>Phakopsoraceae</taxon>
        <taxon>Phakopsora</taxon>
    </lineage>
</organism>
<evidence type="ECO:0000256" key="2">
    <source>
        <dbReference type="ARBA" id="ARBA00023034"/>
    </source>
</evidence>
<dbReference type="EMBL" id="CALTRL010003411">
    <property type="protein sequence ID" value="CAH7681110.1"/>
    <property type="molecule type" value="Genomic_DNA"/>
</dbReference>
<dbReference type="PROSITE" id="PS50913">
    <property type="entry name" value="GRIP"/>
    <property type="match status" value="1"/>
</dbReference>
<evidence type="ECO:0000256" key="3">
    <source>
        <dbReference type="ARBA" id="ARBA00023054"/>
    </source>
</evidence>
<name>A0AAV0B3G9_PHAPC</name>
<dbReference type="GO" id="GO:0007030">
    <property type="term" value="P:Golgi organization"/>
    <property type="evidence" value="ECO:0007669"/>
    <property type="project" value="TreeGrafter"/>
</dbReference>
<dbReference type="InterPro" id="IPR019459">
    <property type="entry name" value="GRAB"/>
</dbReference>
<dbReference type="Proteomes" id="UP001153365">
    <property type="component" value="Unassembled WGS sequence"/>
</dbReference>
<dbReference type="InterPro" id="IPR000237">
    <property type="entry name" value="GRIP_dom"/>
</dbReference>
<keyword evidence="3" id="KW-0175">Coiled coil</keyword>
<dbReference type="GO" id="GO:0006888">
    <property type="term" value="P:endoplasmic reticulum to Golgi vesicle-mediated transport"/>
    <property type="evidence" value="ECO:0007669"/>
    <property type="project" value="TreeGrafter"/>
</dbReference>
<gene>
    <name evidence="6" type="ORF">PPACK8108_LOCUS13667</name>
</gene>
<feature type="compositionally biased region" description="Polar residues" evidence="4">
    <location>
        <begin position="515"/>
        <end position="528"/>
    </location>
</feature>
<keyword evidence="7" id="KW-1185">Reference proteome</keyword>
<dbReference type="PANTHER" id="PTHR18921">
    <property type="entry name" value="MYOSIN HEAVY CHAIN - RELATED"/>
    <property type="match status" value="1"/>
</dbReference>
<proteinExistence type="predicted"/>
<comment type="caution">
    <text evidence="6">The sequence shown here is derived from an EMBL/GenBank/DDBJ whole genome shotgun (WGS) entry which is preliminary data.</text>
</comment>
<dbReference type="GO" id="GO:0031267">
    <property type="term" value="F:small GTPase binding"/>
    <property type="evidence" value="ECO:0007669"/>
    <property type="project" value="TreeGrafter"/>
</dbReference>
<evidence type="ECO:0000256" key="4">
    <source>
        <dbReference type="SAM" id="MobiDB-lite"/>
    </source>
</evidence>
<dbReference type="Pfam" id="PF10375">
    <property type="entry name" value="GRAB"/>
    <property type="match status" value="1"/>
</dbReference>
<sequence length="534" mass="60382">MSTPSDPTNQQQLSINQTSSLPSSSSATITGQTAGNDEDDTKVEQGGGDGSMLESLRTQLQDLQSEKSELESQYNSLLGKLTTMRNTLGDKLRKDAEELDKREQQINQLQAHNEELFNTTETLRSELISSNEENDQLQRELDQLRKRMSENQKMIEDESYDREERYRESREEIERLWNGLEEKKQELMNETVRREDLETRLKDLELALESTVREIESLRADRDSQAESASNLQSVLEEFQSAKNAEIQLLVSDTQNRLIEVEKELKLYKERYKTAEARLESTESDARQCESLKKELKEKNLMLGKVRHEAVILNEHLTEALRRLRKDANEHSVDRRLVTNILLSFILTPREDTKRFEMLSLLASILSWDDDVREQVGLKRSSSTSGRNSLSNSLDSNNNNGSRRIVSGGSLRGMNSAGIADGDGFGDRDTITDQWVSFLLRESNAPTSNTNNNHNRDYNESSIERSAEIDDNLNRLISDVSLGPSDQMVSPKNVLGGLNSHPNRGGSLEKDHLKSSGSNLTACNPTTRKASDSP</sequence>
<evidence type="ECO:0000313" key="6">
    <source>
        <dbReference type="EMBL" id="CAH7681110.1"/>
    </source>
</evidence>
<protein>
    <recommendedName>
        <fullName evidence="5">GRIP domain-containing protein</fullName>
    </recommendedName>
</protein>
<feature type="compositionally biased region" description="Low complexity" evidence="4">
    <location>
        <begin position="380"/>
        <end position="404"/>
    </location>
</feature>
<dbReference type="AlphaFoldDB" id="A0AAV0B3G9"/>
<reference evidence="6" key="1">
    <citation type="submission" date="2022-06" db="EMBL/GenBank/DDBJ databases">
        <authorList>
            <consortium name="SYNGENTA / RWTH Aachen University"/>
        </authorList>
    </citation>
    <scope>NUCLEOTIDE SEQUENCE</scope>
</reference>